<dbReference type="FunFam" id="3.30.530.20:FF:000007">
    <property type="entry name" value="Major pollen allergen Bet v 1-A"/>
    <property type="match status" value="1"/>
</dbReference>
<protein>
    <submittedName>
        <fullName evidence="6">ABA-responsive protein</fullName>
    </submittedName>
</protein>
<dbReference type="InterPro" id="IPR023393">
    <property type="entry name" value="START-like_dom_sf"/>
</dbReference>
<gene>
    <name evidence="6" type="ORF">HKW66_Vig0091150</name>
    <name evidence="7" type="ORF">LR48_Vigan635s010700</name>
</gene>
<dbReference type="KEGG" id="var:108322263"/>
<accession>A0A0L9TFH1</accession>
<comment type="similarity">
    <text evidence="1 4">Belongs to the BetVI family.</text>
</comment>
<dbReference type="GO" id="GO:0005634">
    <property type="term" value="C:nucleus"/>
    <property type="evidence" value="ECO:0007669"/>
    <property type="project" value="TreeGrafter"/>
</dbReference>
<dbReference type="STRING" id="3914.A0A0L9TFH1"/>
<proteinExistence type="inferred from homology"/>
<dbReference type="PRINTS" id="PR00634">
    <property type="entry name" value="BETALLERGEN"/>
</dbReference>
<evidence type="ECO:0000313" key="7">
    <source>
        <dbReference type="EMBL" id="KOM29182.1"/>
    </source>
</evidence>
<evidence type="ECO:0000313" key="9">
    <source>
        <dbReference type="Proteomes" id="UP000743370"/>
    </source>
</evidence>
<dbReference type="GO" id="GO:0004864">
    <property type="term" value="F:protein phosphatase inhibitor activity"/>
    <property type="evidence" value="ECO:0007669"/>
    <property type="project" value="InterPro"/>
</dbReference>
<dbReference type="InterPro" id="IPR000916">
    <property type="entry name" value="Bet_v_I/MLP"/>
</dbReference>
<evidence type="ECO:0000256" key="1">
    <source>
        <dbReference type="ARBA" id="ARBA00009744"/>
    </source>
</evidence>
<dbReference type="Proteomes" id="UP000053144">
    <property type="component" value="Unassembled WGS sequence"/>
</dbReference>
<dbReference type="OrthoDB" id="1858506at2759"/>
<name>A0A0L9TFH1_PHAAN</name>
<dbReference type="GO" id="GO:0009738">
    <property type="term" value="P:abscisic acid-activated signaling pathway"/>
    <property type="evidence" value="ECO:0007669"/>
    <property type="project" value="InterPro"/>
</dbReference>
<dbReference type="EMBL" id="JABFOF010000004">
    <property type="protein sequence ID" value="KAG2398404.1"/>
    <property type="molecule type" value="Genomic_DNA"/>
</dbReference>
<dbReference type="InterPro" id="IPR024949">
    <property type="entry name" value="Bet_v_I_allergen"/>
</dbReference>
<keyword evidence="2 4" id="KW-0611">Plant defense</keyword>
<evidence type="ECO:0000313" key="8">
    <source>
        <dbReference type="Proteomes" id="UP000053144"/>
    </source>
</evidence>
<dbReference type="PROSITE" id="PS00451">
    <property type="entry name" value="PATHOGENESIS_BETVI"/>
    <property type="match status" value="1"/>
</dbReference>
<dbReference type="AlphaFoldDB" id="A0A0L9TFH1"/>
<organism evidence="7 8">
    <name type="scientific">Phaseolus angularis</name>
    <name type="common">Azuki bean</name>
    <name type="synonym">Vigna angularis</name>
    <dbReference type="NCBI Taxonomy" id="3914"/>
    <lineage>
        <taxon>Eukaryota</taxon>
        <taxon>Viridiplantae</taxon>
        <taxon>Streptophyta</taxon>
        <taxon>Embryophyta</taxon>
        <taxon>Tracheophyta</taxon>
        <taxon>Spermatophyta</taxon>
        <taxon>Magnoliopsida</taxon>
        <taxon>eudicotyledons</taxon>
        <taxon>Gunneridae</taxon>
        <taxon>Pentapetalae</taxon>
        <taxon>rosids</taxon>
        <taxon>fabids</taxon>
        <taxon>Fabales</taxon>
        <taxon>Fabaceae</taxon>
        <taxon>Papilionoideae</taxon>
        <taxon>50 kb inversion clade</taxon>
        <taxon>NPAAA clade</taxon>
        <taxon>indigoferoid/millettioid clade</taxon>
        <taxon>Phaseoleae</taxon>
        <taxon>Vigna</taxon>
    </lineage>
</organism>
<dbReference type="Gene3D" id="3.30.530.20">
    <property type="match status" value="1"/>
</dbReference>
<dbReference type="OMA" id="FDYSIVG"/>
<evidence type="ECO:0000256" key="2">
    <source>
        <dbReference type="ARBA" id="ARBA00022821"/>
    </source>
</evidence>
<evidence type="ECO:0000313" key="6">
    <source>
        <dbReference type="EMBL" id="KAG2398404.1"/>
    </source>
</evidence>
<dbReference type="EMBL" id="KQ258467">
    <property type="protein sequence ID" value="KOM29182.1"/>
    <property type="molecule type" value="Genomic_DNA"/>
</dbReference>
<dbReference type="PANTHER" id="PTHR31213">
    <property type="entry name" value="OS08G0374000 PROTEIN-RELATED"/>
    <property type="match status" value="1"/>
</dbReference>
<dbReference type="Pfam" id="PF00407">
    <property type="entry name" value="Bet_v_1"/>
    <property type="match status" value="1"/>
</dbReference>
<evidence type="ECO:0000256" key="3">
    <source>
        <dbReference type="ARBA" id="ARBA00023265"/>
    </source>
</evidence>
<dbReference type="GO" id="GO:0010427">
    <property type="term" value="F:abscisic acid binding"/>
    <property type="evidence" value="ECO:0007669"/>
    <property type="project" value="InterPro"/>
</dbReference>
<keyword evidence="3 4" id="KW-0568">Pathogenesis-related protein</keyword>
<dbReference type="CDD" id="cd07816">
    <property type="entry name" value="Bet_v1-like"/>
    <property type="match status" value="1"/>
</dbReference>
<reference evidence="8" key="1">
    <citation type="journal article" date="2015" name="Proc. Natl. Acad. Sci. U.S.A.">
        <title>Genome sequencing of adzuki bean (Vigna angularis) provides insight into high starch and low fat accumulation and domestication.</title>
        <authorList>
            <person name="Yang K."/>
            <person name="Tian Z."/>
            <person name="Chen C."/>
            <person name="Luo L."/>
            <person name="Zhao B."/>
            <person name="Wang Z."/>
            <person name="Yu L."/>
            <person name="Li Y."/>
            <person name="Sun Y."/>
            <person name="Li W."/>
            <person name="Chen Y."/>
            <person name="Li Y."/>
            <person name="Zhang Y."/>
            <person name="Ai D."/>
            <person name="Zhao J."/>
            <person name="Shang C."/>
            <person name="Ma Y."/>
            <person name="Wu B."/>
            <person name="Wang M."/>
            <person name="Gao L."/>
            <person name="Sun D."/>
            <person name="Zhang P."/>
            <person name="Guo F."/>
            <person name="Wang W."/>
            <person name="Li Y."/>
            <person name="Wang J."/>
            <person name="Varshney R.K."/>
            <person name="Wang J."/>
            <person name="Ling H.Q."/>
            <person name="Wan P."/>
        </authorList>
    </citation>
    <scope>NUCLEOTIDE SEQUENCE</scope>
    <source>
        <strain evidence="8">cv. Jingnong 6</strain>
    </source>
</reference>
<dbReference type="PANTHER" id="PTHR31213:SF88">
    <property type="entry name" value="ABA-RESPONSIVE PROTEIN"/>
    <property type="match status" value="1"/>
</dbReference>
<dbReference type="InterPro" id="IPR050279">
    <property type="entry name" value="Plant_def-hormone_signal"/>
</dbReference>
<dbReference type="GO" id="GO:0038023">
    <property type="term" value="F:signaling receptor activity"/>
    <property type="evidence" value="ECO:0007669"/>
    <property type="project" value="InterPro"/>
</dbReference>
<sequence length="158" mass="16667">MGVFAHDDENSSTLPPAILYKALTKDSDIIIPKVIPVIQSIEIVEGNGGPGTIKKLTALEGSETSFVLQKIDAVDEANLGFDYSIVGGPGLHESLEKITLQTKVVPGPDGGSISKVAVEYHTKGDAPLLEAVLEESKARGTGFFKAVEGYVLANPAEY</sequence>
<dbReference type="Proteomes" id="UP000743370">
    <property type="component" value="Unassembled WGS sequence"/>
</dbReference>
<dbReference type="GO" id="GO:0005737">
    <property type="term" value="C:cytoplasm"/>
    <property type="evidence" value="ECO:0007669"/>
    <property type="project" value="TreeGrafter"/>
</dbReference>
<dbReference type="Gramene" id="KOM29182">
    <property type="protein sequence ID" value="KOM29182"/>
    <property type="gene ID" value="LR48_Vigan635s010700"/>
</dbReference>
<dbReference type="SUPFAM" id="SSF55961">
    <property type="entry name" value="Bet v1-like"/>
    <property type="match status" value="1"/>
</dbReference>
<evidence type="ECO:0000259" key="5">
    <source>
        <dbReference type="Pfam" id="PF00407"/>
    </source>
</evidence>
<evidence type="ECO:0000256" key="4">
    <source>
        <dbReference type="RuleBase" id="RU000409"/>
    </source>
</evidence>
<reference evidence="7" key="2">
    <citation type="submission" date="2015-02" db="EMBL/GenBank/DDBJ databases">
        <authorList>
            <person name="Chooi Y.-H."/>
        </authorList>
    </citation>
    <scope>NUCLEOTIDE SEQUENCE</scope>
    <source>
        <tissue evidence="7">Seedling</tissue>
    </source>
</reference>
<feature type="domain" description="Bet v I/Major latex protein" evidence="5">
    <location>
        <begin position="13"/>
        <end position="153"/>
    </location>
</feature>
<reference evidence="6 9" key="3">
    <citation type="submission" date="2020-05" db="EMBL/GenBank/DDBJ databases">
        <title>Vigna angularis (adzuki bean) Var. LongXiaoDou No. 4 denovo assembly.</title>
        <authorList>
            <person name="Xiang H."/>
        </authorList>
    </citation>
    <scope>NUCLEOTIDE SEQUENCE [LARGE SCALE GENOMIC DNA]</scope>
    <source>
        <tissue evidence="6">Leaf</tissue>
    </source>
</reference>
<dbReference type="GO" id="GO:0006952">
    <property type="term" value="P:defense response"/>
    <property type="evidence" value="ECO:0007669"/>
    <property type="project" value="UniProtKB-KW"/>
</dbReference>